<dbReference type="InterPro" id="IPR025444">
    <property type="entry name" value="Monooxy_af470"/>
</dbReference>
<keyword evidence="3" id="KW-1185">Reference proteome</keyword>
<accession>A0A0D2EF62</accession>
<evidence type="ECO:0000313" key="3">
    <source>
        <dbReference type="Proteomes" id="UP000054342"/>
    </source>
</evidence>
<organism evidence="2 3">
    <name type="scientific">Exophiala xenobiotica</name>
    <dbReference type="NCBI Taxonomy" id="348802"/>
    <lineage>
        <taxon>Eukaryota</taxon>
        <taxon>Fungi</taxon>
        <taxon>Dikarya</taxon>
        <taxon>Ascomycota</taxon>
        <taxon>Pezizomycotina</taxon>
        <taxon>Eurotiomycetes</taxon>
        <taxon>Chaetothyriomycetidae</taxon>
        <taxon>Chaetothyriales</taxon>
        <taxon>Herpotrichiellaceae</taxon>
        <taxon>Exophiala</taxon>
    </lineage>
</organism>
<dbReference type="Proteomes" id="UP000054342">
    <property type="component" value="Unassembled WGS sequence"/>
</dbReference>
<reference evidence="2 3" key="1">
    <citation type="submission" date="2015-01" db="EMBL/GenBank/DDBJ databases">
        <title>The Genome Sequence of Exophiala xenobiotica CBS118157.</title>
        <authorList>
            <consortium name="The Broad Institute Genomics Platform"/>
            <person name="Cuomo C."/>
            <person name="de Hoog S."/>
            <person name="Gorbushina A."/>
            <person name="Stielow B."/>
            <person name="Teixiera M."/>
            <person name="Abouelleil A."/>
            <person name="Chapman S.B."/>
            <person name="Priest M."/>
            <person name="Young S.K."/>
            <person name="Wortman J."/>
            <person name="Nusbaum C."/>
            <person name="Birren B."/>
        </authorList>
    </citation>
    <scope>NUCLEOTIDE SEQUENCE [LARGE SCALE GENOMIC DNA]</scope>
    <source>
        <strain evidence="2 3">CBS 118157</strain>
    </source>
</reference>
<evidence type="ECO:0000256" key="1">
    <source>
        <dbReference type="SAM" id="MobiDB-lite"/>
    </source>
</evidence>
<proteinExistence type="predicted"/>
<dbReference type="HOGENOM" id="CLU_053354_1_0_1"/>
<protein>
    <submittedName>
        <fullName evidence="2">Uncharacterized protein</fullName>
    </submittedName>
</protein>
<sequence>MAIKTMFPASSERPQSQFAIAANIVRRKGGFGKISGSTIATLKDNFHLKTWILLGCVLQSILYFIFPRSYAAFPAIALLAWSFTDAMLMHFGLKKDKWYEGVVDSKFSVAYPGAGESEVVRTKPGENGPGAVMILGARGNSPLGMFADGMEDIGRFFNAMIKDLEKNREESGFMGVSSWISTERSAANEFSTFSYWRSVDDIHRFALGEVHRKAWNWWNDTAHKHKNVGIMHEIFVIPEHQGWEGIYINYHPTGLAATTKVVLGSEKNGQKLWVNPIVDARRGQYRTSTGRLNRGDPQGKMNDSVALDPYL</sequence>
<dbReference type="STRING" id="348802.A0A0D2EF62"/>
<dbReference type="SUPFAM" id="SSF54909">
    <property type="entry name" value="Dimeric alpha+beta barrel"/>
    <property type="match status" value="1"/>
</dbReference>
<dbReference type="GeneID" id="25328347"/>
<dbReference type="OrthoDB" id="3202396at2759"/>
<dbReference type="AlphaFoldDB" id="A0A0D2EF62"/>
<name>A0A0D2EF62_9EURO</name>
<dbReference type="InterPro" id="IPR011008">
    <property type="entry name" value="Dimeric_a/b-barrel"/>
</dbReference>
<evidence type="ECO:0000313" key="2">
    <source>
        <dbReference type="EMBL" id="KIW54048.1"/>
    </source>
</evidence>
<dbReference type="RefSeq" id="XP_013314632.1">
    <property type="nucleotide sequence ID" value="XM_013459178.1"/>
</dbReference>
<dbReference type="EMBL" id="KN847320">
    <property type="protein sequence ID" value="KIW54048.1"/>
    <property type="molecule type" value="Genomic_DNA"/>
</dbReference>
<gene>
    <name evidence="2" type="ORF">PV05_06439</name>
</gene>
<feature type="region of interest" description="Disordered" evidence="1">
    <location>
        <begin position="285"/>
        <end position="311"/>
    </location>
</feature>
<dbReference type="Pfam" id="PF13826">
    <property type="entry name" value="Monooxy_af470-like"/>
    <property type="match status" value="1"/>
</dbReference>